<dbReference type="EMBL" id="PZPL01000001">
    <property type="protein sequence ID" value="PTL71618.1"/>
    <property type="molecule type" value="Genomic_DNA"/>
</dbReference>
<evidence type="ECO:0000256" key="4">
    <source>
        <dbReference type="ARBA" id="ARBA00022679"/>
    </source>
</evidence>
<keyword evidence="2" id="KW-0645">Protease</keyword>
<protein>
    <submittedName>
        <fullName evidence="12">Penicillin-binding protein</fullName>
    </submittedName>
</protein>
<dbReference type="PANTHER" id="PTHR32282">
    <property type="entry name" value="BINDING PROTEIN TRANSPEPTIDASE, PUTATIVE-RELATED"/>
    <property type="match status" value="1"/>
</dbReference>
<sequence length="899" mass="94426">MHRLGGSPVTPRRSTAIRPCRYQLGASAVHPPPERMSSCRRTPARGAGHVPFSRGTSRDGREALRRPSPSEDRGPPRRKDLRSMALPTASRRSDRPLGMSLRAVMGFIGMSAVAGVLITVGVTPALALTGLATTNTIGLFQNLPGYLDVGQTMQRTNIFAGDGTTLLASVYDQNRVEVGWDEVAQTAKDAAVAGEDPRFYEHGGIDVQGTLRALAVTLSGDDLQGGSSITQQYVKNVLVQKAESIADEAERAAAYKVATAPTPERKLKEMRLAIGLEKEYSKDDILLGYLNIALFGGTVYGIEAAANYYYGIPASQLSTSQAAALLAIVNNPEKFRFDDPSSEVNGAANGYAVTKERRDYILREELRYGKIDQVTYDAAIAEPITPAITQPSTGCATAGNAAYFCDYVLNVLRNDEVFGATDDERYAKIRQGGFDVVTTLDLDIQQVSQAALNAYVPQTDPRFEIGATASSVEARTGRVLSMVQNTVYSQDPEVLAATPGTSAVNLNVDEAMSGSRGVQTGSTYKVFTLANWLTAGHTLNESFPSPTSGFRSYPQKCNVDAGGTTGVGSWRPKNDSPSDNRESMSAVTATQGSINTGFMGMARQLDLCDIRSTAEAFGMHTATNTEMWSTPATVLGTNTIAPLTVAGAYAGIANDGVACDPIVIDRITGADGAPVAVPGADCAPAVSAEVAHGMQYAMQRVMTSGTGVSSNPNDGIEHIGKTGTTDDAADVWTAGASRSASLAVWVGSINGFDNGKKANLRQVRITGNEGTIQAASSRHAIFRPIMTALDSKYGGDDFIDPPSSMLGYSTRASSVTEVPDVTGATVAEATAALQAVGFTAGHQEVVDSATVPAGSVVWTTPSAGLDAVDGAVIPLQISSGKAPVNPSDAADINGDLLTE</sequence>
<keyword evidence="10" id="KW-1133">Transmembrane helix</keyword>
<dbReference type="InterPro" id="IPR005543">
    <property type="entry name" value="PASTA_dom"/>
</dbReference>
<dbReference type="SUPFAM" id="SSF53955">
    <property type="entry name" value="Lysozyme-like"/>
    <property type="match status" value="1"/>
</dbReference>
<evidence type="ECO:0000256" key="9">
    <source>
        <dbReference type="SAM" id="MobiDB-lite"/>
    </source>
</evidence>
<dbReference type="SMART" id="SM00740">
    <property type="entry name" value="PASTA"/>
    <property type="match status" value="1"/>
</dbReference>
<keyword evidence="4" id="KW-0808">Transferase</keyword>
<evidence type="ECO:0000256" key="1">
    <source>
        <dbReference type="ARBA" id="ARBA00022645"/>
    </source>
</evidence>
<dbReference type="GO" id="GO:0008955">
    <property type="term" value="F:peptidoglycan glycosyltransferase activity"/>
    <property type="evidence" value="ECO:0007669"/>
    <property type="project" value="UniProtKB-EC"/>
</dbReference>
<name>A0A2T4UQ13_9MICO</name>
<dbReference type="GO" id="GO:0006508">
    <property type="term" value="P:proteolysis"/>
    <property type="evidence" value="ECO:0007669"/>
    <property type="project" value="UniProtKB-KW"/>
</dbReference>
<dbReference type="Pfam" id="PF00912">
    <property type="entry name" value="Transgly"/>
    <property type="match status" value="1"/>
</dbReference>
<proteinExistence type="predicted"/>
<dbReference type="InterPro" id="IPR001264">
    <property type="entry name" value="Glyco_trans_51"/>
</dbReference>
<dbReference type="Pfam" id="PF00905">
    <property type="entry name" value="Transpeptidase"/>
    <property type="match status" value="1"/>
</dbReference>
<dbReference type="InterPro" id="IPR050396">
    <property type="entry name" value="Glycosyltr_51/Transpeptidase"/>
</dbReference>
<evidence type="ECO:0000313" key="12">
    <source>
        <dbReference type="EMBL" id="PTL71618.1"/>
    </source>
</evidence>
<feature type="domain" description="PASTA" evidence="11">
    <location>
        <begin position="812"/>
        <end position="879"/>
    </location>
</feature>
<evidence type="ECO:0000256" key="7">
    <source>
        <dbReference type="ARBA" id="ARBA00034000"/>
    </source>
</evidence>
<organism evidence="12 13">
    <name type="scientific">Rathayibacter caricis DSM 15933</name>
    <dbReference type="NCBI Taxonomy" id="1328867"/>
    <lineage>
        <taxon>Bacteria</taxon>
        <taxon>Bacillati</taxon>
        <taxon>Actinomycetota</taxon>
        <taxon>Actinomycetes</taxon>
        <taxon>Micrococcales</taxon>
        <taxon>Microbacteriaceae</taxon>
        <taxon>Rathayibacter</taxon>
    </lineage>
</organism>
<evidence type="ECO:0000256" key="8">
    <source>
        <dbReference type="ARBA" id="ARBA00049902"/>
    </source>
</evidence>
<evidence type="ECO:0000256" key="3">
    <source>
        <dbReference type="ARBA" id="ARBA00022676"/>
    </source>
</evidence>
<evidence type="ECO:0000259" key="11">
    <source>
        <dbReference type="PROSITE" id="PS51178"/>
    </source>
</evidence>
<keyword evidence="3" id="KW-0328">Glycosyltransferase</keyword>
<dbReference type="InterPro" id="IPR036950">
    <property type="entry name" value="PBP_transglycosylase"/>
</dbReference>
<evidence type="ECO:0000256" key="2">
    <source>
        <dbReference type="ARBA" id="ARBA00022670"/>
    </source>
</evidence>
<comment type="caution">
    <text evidence="12">The sequence shown here is derived from an EMBL/GenBank/DDBJ whole genome shotgun (WGS) entry which is preliminary data.</text>
</comment>
<keyword evidence="5" id="KW-0378">Hydrolase</keyword>
<keyword evidence="6" id="KW-0511">Multifunctional enzyme</keyword>
<keyword evidence="10" id="KW-0812">Transmembrane</keyword>
<dbReference type="GO" id="GO:0009252">
    <property type="term" value="P:peptidoglycan biosynthetic process"/>
    <property type="evidence" value="ECO:0007669"/>
    <property type="project" value="TreeGrafter"/>
</dbReference>
<keyword evidence="10" id="KW-0472">Membrane</keyword>
<comment type="catalytic activity">
    <reaction evidence="7">
        <text>Preferential cleavage: (Ac)2-L-Lys-D-Ala-|-D-Ala. Also transpeptidation of peptidyl-alanyl moieties that are N-acyl substituents of D-alanine.</text>
        <dbReference type="EC" id="3.4.16.4"/>
    </reaction>
</comment>
<dbReference type="Gene3D" id="3.30.10.20">
    <property type="match status" value="1"/>
</dbReference>
<evidence type="ECO:0000256" key="5">
    <source>
        <dbReference type="ARBA" id="ARBA00022801"/>
    </source>
</evidence>
<comment type="catalytic activity">
    <reaction evidence="8">
        <text>[GlcNAc-(1-&gt;4)-Mur2Ac(oyl-L-Ala-gamma-D-Glu-L-Lys-D-Ala-D-Ala)](n)-di-trans,octa-cis-undecaprenyl diphosphate + beta-D-GlcNAc-(1-&gt;4)-Mur2Ac(oyl-L-Ala-gamma-D-Glu-L-Lys-D-Ala-D-Ala)-di-trans,octa-cis-undecaprenyl diphosphate = [GlcNAc-(1-&gt;4)-Mur2Ac(oyl-L-Ala-gamma-D-Glu-L-Lys-D-Ala-D-Ala)](n+1)-di-trans,octa-cis-undecaprenyl diphosphate + di-trans,octa-cis-undecaprenyl diphosphate + H(+)</text>
        <dbReference type="Rhea" id="RHEA:23708"/>
        <dbReference type="Rhea" id="RHEA-COMP:9602"/>
        <dbReference type="Rhea" id="RHEA-COMP:9603"/>
        <dbReference type="ChEBI" id="CHEBI:15378"/>
        <dbReference type="ChEBI" id="CHEBI:58405"/>
        <dbReference type="ChEBI" id="CHEBI:60033"/>
        <dbReference type="ChEBI" id="CHEBI:78435"/>
        <dbReference type="EC" id="2.4.99.28"/>
    </reaction>
</comment>
<feature type="compositionally biased region" description="Basic and acidic residues" evidence="9">
    <location>
        <begin position="56"/>
        <end position="82"/>
    </location>
</feature>
<evidence type="ECO:0000256" key="6">
    <source>
        <dbReference type="ARBA" id="ARBA00023268"/>
    </source>
</evidence>
<keyword evidence="1" id="KW-0121">Carboxypeptidase</keyword>
<feature type="compositionally biased region" description="Basic and acidic residues" evidence="9">
    <location>
        <begin position="572"/>
        <end position="582"/>
    </location>
</feature>
<dbReference type="SUPFAM" id="SSF56601">
    <property type="entry name" value="beta-lactamase/transpeptidase-like"/>
    <property type="match status" value="1"/>
</dbReference>
<dbReference type="AlphaFoldDB" id="A0A2T4UQ13"/>
<dbReference type="Gene3D" id="1.10.3810.10">
    <property type="entry name" value="Biosynthetic peptidoglycan transglycosylase-like"/>
    <property type="match status" value="1"/>
</dbReference>
<dbReference type="InterPro" id="IPR012338">
    <property type="entry name" value="Beta-lactam/transpept-like"/>
</dbReference>
<evidence type="ECO:0000313" key="13">
    <source>
        <dbReference type="Proteomes" id="UP000241085"/>
    </source>
</evidence>
<accession>A0A2T4UQ13</accession>
<dbReference type="GO" id="GO:0030288">
    <property type="term" value="C:outer membrane-bounded periplasmic space"/>
    <property type="evidence" value="ECO:0007669"/>
    <property type="project" value="TreeGrafter"/>
</dbReference>
<dbReference type="Pfam" id="PF03793">
    <property type="entry name" value="PASTA"/>
    <property type="match status" value="1"/>
</dbReference>
<feature type="transmembrane region" description="Helical" evidence="10">
    <location>
        <begin position="101"/>
        <end position="127"/>
    </location>
</feature>
<dbReference type="GO" id="GO:0009002">
    <property type="term" value="F:serine-type D-Ala-D-Ala carboxypeptidase activity"/>
    <property type="evidence" value="ECO:0007669"/>
    <property type="project" value="UniProtKB-EC"/>
</dbReference>
<feature type="region of interest" description="Disordered" evidence="9">
    <location>
        <begin position="1"/>
        <end position="93"/>
    </location>
</feature>
<dbReference type="InterPro" id="IPR023346">
    <property type="entry name" value="Lysozyme-like_dom_sf"/>
</dbReference>
<dbReference type="InterPro" id="IPR001460">
    <property type="entry name" value="PCN-bd_Tpept"/>
</dbReference>
<reference evidence="12 13" key="1">
    <citation type="submission" date="2018-03" db="EMBL/GenBank/DDBJ databases">
        <title>Bacteriophage NCPPB3778 and a type I-E CRISPR drive the evolution of the US Biological Select Agent, Rathayibacter toxicus.</title>
        <authorList>
            <person name="Davis E.W.II."/>
            <person name="Tabima J.F."/>
            <person name="Weisberg A.J."/>
            <person name="Dantas Lopes L."/>
            <person name="Wiseman M.S."/>
            <person name="Wiseman M.S."/>
            <person name="Pupko T."/>
            <person name="Belcher M.S."/>
            <person name="Sechler A.J."/>
            <person name="Tancos M.A."/>
            <person name="Schroeder B.K."/>
            <person name="Murray T.D."/>
            <person name="Luster D.G."/>
            <person name="Schneider W.L."/>
            <person name="Rogers E."/>
            <person name="Andreote F.D."/>
            <person name="Grunwald N.J."/>
            <person name="Putnam M.L."/>
            <person name="Chang J.H."/>
        </authorList>
    </citation>
    <scope>NUCLEOTIDE SEQUENCE [LARGE SCALE GENOMIC DNA]</scope>
    <source>
        <strain evidence="12 13">DSM 15933</strain>
    </source>
</reference>
<evidence type="ECO:0000256" key="10">
    <source>
        <dbReference type="SAM" id="Phobius"/>
    </source>
</evidence>
<dbReference type="GO" id="GO:0008658">
    <property type="term" value="F:penicillin binding"/>
    <property type="evidence" value="ECO:0007669"/>
    <property type="project" value="InterPro"/>
</dbReference>
<dbReference type="PROSITE" id="PS51178">
    <property type="entry name" value="PASTA"/>
    <property type="match status" value="1"/>
</dbReference>
<feature type="region of interest" description="Disordered" evidence="9">
    <location>
        <begin position="561"/>
        <end position="583"/>
    </location>
</feature>
<dbReference type="CDD" id="cd06577">
    <property type="entry name" value="PASTA_pknB"/>
    <property type="match status" value="1"/>
</dbReference>
<dbReference type="PANTHER" id="PTHR32282:SF33">
    <property type="entry name" value="PEPTIDOGLYCAN GLYCOSYLTRANSFERASE"/>
    <property type="match status" value="1"/>
</dbReference>
<dbReference type="Gene3D" id="3.40.710.10">
    <property type="entry name" value="DD-peptidase/beta-lactamase superfamily"/>
    <property type="match status" value="1"/>
</dbReference>
<gene>
    <name evidence="12" type="ORF">C1I63_01305</name>
</gene>
<keyword evidence="13" id="KW-1185">Reference proteome</keyword>
<dbReference type="Proteomes" id="UP000241085">
    <property type="component" value="Unassembled WGS sequence"/>
</dbReference>